<feature type="transmembrane region" description="Helical" evidence="1">
    <location>
        <begin position="114"/>
        <end position="138"/>
    </location>
</feature>
<dbReference type="RefSeq" id="WP_336349783.1">
    <property type="nucleotide sequence ID" value="NZ_JAZAQL010000002.1"/>
</dbReference>
<dbReference type="Proteomes" id="UP001596395">
    <property type="component" value="Unassembled WGS sequence"/>
</dbReference>
<reference evidence="2 3" key="1">
    <citation type="journal article" date="2019" name="Int. J. Syst. Evol. Microbiol.">
        <title>The Global Catalogue of Microorganisms (GCM) 10K type strain sequencing project: providing services to taxonomists for standard genome sequencing and annotation.</title>
        <authorList>
            <consortium name="The Broad Institute Genomics Platform"/>
            <consortium name="The Broad Institute Genome Sequencing Center for Infectious Disease"/>
            <person name="Wu L."/>
            <person name="Ma J."/>
        </authorList>
    </citation>
    <scope>NUCLEOTIDE SEQUENCE [LARGE SCALE GENOMIC DNA]</scope>
    <source>
        <strain evidence="2 3">GX26</strain>
    </source>
</reference>
<feature type="transmembrane region" description="Helical" evidence="1">
    <location>
        <begin position="49"/>
        <end position="69"/>
    </location>
</feature>
<accession>A0ABD5VB46</accession>
<keyword evidence="1" id="KW-0812">Transmembrane</keyword>
<comment type="caution">
    <text evidence="2">The sequence shown here is derived from an EMBL/GenBank/DDBJ whole genome shotgun (WGS) entry which is preliminary data.</text>
</comment>
<feature type="transmembrane region" description="Helical" evidence="1">
    <location>
        <begin position="25"/>
        <end position="43"/>
    </location>
</feature>
<dbReference type="EMBL" id="JBHSXN010000002">
    <property type="protein sequence ID" value="MFC6952799.1"/>
    <property type="molecule type" value="Genomic_DNA"/>
</dbReference>
<organism evidence="2 3">
    <name type="scientific">Halorubellus litoreus</name>
    <dbReference type="NCBI Taxonomy" id="755308"/>
    <lineage>
        <taxon>Archaea</taxon>
        <taxon>Methanobacteriati</taxon>
        <taxon>Methanobacteriota</taxon>
        <taxon>Stenosarchaea group</taxon>
        <taxon>Halobacteria</taxon>
        <taxon>Halobacteriales</taxon>
        <taxon>Halorubellaceae</taxon>
        <taxon>Halorubellus</taxon>
    </lineage>
</organism>
<evidence type="ECO:0000313" key="2">
    <source>
        <dbReference type="EMBL" id="MFC6952799.1"/>
    </source>
</evidence>
<proteinExistence type="predicted"/>
<dbReference type="Pfam" id="PF13197">
    <property type="entry name" value="DUF4013"/>
    <property type="match status" value="1"/>
</dbReference>
<dbReference type="AlphaFoldDB" id="A0ABD5VB46"/>
<evidence type="ECO:0000256" key="1">
    <source>
        <dbReference type="SAM" id="Phobius"/>
    </source>
</evidence>
<dbReference type="InterPro" id="IPR025098">
    <property type="entry name" value="DUF4013"/>
</dbReference>
<protein>
    <submittedName>
        <fullName evidence="2">DUF4013 domain-containing protein</fullName>
    </submittedName>
</protein>
<sequence>MTEDTDSFVGALRYPTRGAASRDGIAVLTVLALAVALAGRYAVAVYPGVAALGFLALALAAVVAWLGYLGRVLAGTVGGDLASGDRALVDVPGDASELPASGSVRGLLATGGRVALASVPYLGAPFLLLYVTVLGLGGLAPDSVQGGGGFALLAGGTISFLLALAVLYVYPAALCELAATGSLRRALAPWSFRDVLAHAAYLYAWTAAFSIAVLALAAYARVLTSAGVFGLLAALGTGYASAVAARLSGMGYRRARRR</sequence>
<feature type="transmembrane region" description="Helical" evidence="1">
    <location>
        <begin position="200"/>
        <end position="220"/>
    </location>
</feature>
<keyword evidence="1" id="KW-0472">Membrane</keyword>
<keyword evidence="3" id="KW-1185">Reference proteome</keyword>
<gene>
    <name evidence="2" type="ORF">ACFQGB_07965</name>
</gene>
<keyword evidence="1" id="KW-1133">Transmembrane helix</keyword>
<name>A0ABD5VB46_9EURY</name>
<feature type="transmembrane region" description="Helical" evidence="1">
    <location>
        <begin position="150"/>
        <end position="179"/>
    </location>
</feature>
<evidence type="ECO:0000313" key="3">
    <source>
        <dbReference type="Proteomes" id="UP001596395"/>
    </source>
</evidence>
<feature type="transmembrane region" description="Helical" evidence="1">
    <location>
        <begin position="226"/>
        <end position="248"/>
    </location>
</feature>